<gene>
    <name evidence="2" type="ORF">CSSPJE1EN1_LOCUS25246</name>
</gene>
<dbReference type="EMBL" id="CAXAQS010000059">
    <property type="protein sequence ID" value="CAK9249868.1"/>
    <property type="molecule type" value="Genomic_DNA"/>
</dbReference>
<sequence length="102" mass="11440">MDDSQDSYLPSDDLMSLLDAGIHNDHASVIIDADAVFPDDVFSYSSIRVRSSSNNRLSRTASATAERERDSSAVERDMLRFANERQYPSSSASSSRRWLEYA</sequence>
<evidence type="ECO:0000313" key="2">
    <source>
        <dbReference type="EMBL" id="CAK9249868.1"/>
    </source>
</evidence>
<feature type="region of interest" description="Disordered" evidence="1">
    <location>
        <begin position="51"/>
        <end position="74"/>
    </location>
</feature>
<evidence type="ECO:0000313" key="3">
    <source>
        <dbReference type="Proteomes" id="UP001497444"/>
    </source>
</evidence>
<protein>
    <submittedName>
        <fullName evidence="2">Uncharacterized protein</fullName>
    </submittedName>
</protein>
<dbReference type="PANTHER" id="PTHR46276">
    <property type="entry name" value="E3 UBIQUITIN-PROTEIN LIGASE UBR5"/>
    <property type="match status" value="1"/>
</dbReference>
<feature type="compositionally biased region" description="Basic and acidic residues" evidence="1">
    <location>
        <begin position="65"/>
        <end position="74"/>
    </location>
</feature>
<keyword evidence="3" id="KW-1185">Reference proteome</keyword>
<organism evidence="2 3">
    <name type="scientific">Sphagnum jensenii</name>
    <dbReference type="NCBI Taxonomy" id="128206"/>
    <lineage>
        <taxon>Eukaryota</taxon>
        <taxon>Viridiplantae</taxon>
        <taxon>Streptophyta</taxon>
        <taxon>Embryophyta</taxon>
        <taxon>Bryophyta</taxon>
        <taxon>Sphagnophytina</taxon>
        <taxon>Sphagnopsida</taxon>
        <taxon>Sphagnales</taxon>
        <taxon>Sphagnaceae</taxon>
        <taxon>Sphagnum</taxon>
    </lineage>
</organism>
<accession>A0ABP0V7F9</accession>
<comment type="caution">
    <text evidence="2">The sequence shown here is derived from an EMBL/GenBank/DDBJ whole genome shotgun (WGS) entry which is preliminary data.</text>
</comment>
<dbReference type="Proteomes" id="UP001497444">
    <property type="component" value="Unassembled WGS sequence"/>
</dbReference>
<proteinExistence type="predicted"/>
<evidence type="ECO:0000256" key="1">
    <source>
        <dbReference type="SAM" id="MobiDB-lite"/>
    </source>
</evidence>
<reference evidence="2" key="1">
    <citation type="submission" date="2024-02" db="EMBL/GenBank/DDBJ databases">
        <authorList>
            <consortium name="ELIXIR-Norway"/>
            <consortium name="Elixir Norway"/>
        </authorList>
    </citation>
    <scope>NUCLEOTIDE SEQUENCE</scope>
</reference>
<feature type="compositionally biased region" description="Low complexity" evidence="1">
    <location>
        <begin position="51"/>
        <end position="62"/>
    </location>
</feature>
<name>A0ABP0V7F9_9BRYO</name>
<dbReference type="PANTHER" id="PTHR46276:SF1">
    <property type="entry name" value="E3 UBIQUITIN-PROTEIN LIGASE UBR5"/>
    <property type="match status" value="1"/>
</dbReference>